<dbReference type="Proteomes" id="UP000557566">
    <property type="component" value="Unassembled WGS sequence"/>
</dbReference>
<comment type="caution">
    <text evidence="2">The sequence shown here is derived from an EMBL/GenBank/DDBJ whole genome shotgun (WGS) entry which is preliminary data.</text>
</comment>
<evidence type="ECO:0000313" key="3">
    <source>
        <dbReference type="Proteomes" id="UP000557566"/>
    </source>
</evidence>
<feature type="compositionally biased region" description="Polar residues" evidence="1">
    <location>
        <begin position="9"/>
        <end position="24"/>
    </location>
</feature>
<dbReference type="EMBL" id="JAAVMX010000007">
    <property type="protein sequence ID" value="KAF4506881.1"/>
    <property type="molecule type" value="Genomic_DNA"/>
</dbReference>
<reference evidence="2 3" key="1">
    <citation type="journal article" date="2020" name="Genome Biol. Evol.">
        <title>A new high-quality draft genome assembly of the Chinese cordyceps Ophiocordyceps sinensis.</title>
        <authorList>
            <person name="Shu R."/>
            <person name="Zhang J."/>
            <person name="Meng Q."/>
            <person name="Zhang H."/>
            <person name="Zhou G."/>
            <person name="Li M."/>
            <person name="Wu P."/>
            <person name="Zhao Y."/>
            <person name="Chen C."/>
            <person name="Qin Q."/>
        </authorList>
    </citation>
    <scope>NUCLEOTIDE SEQUENCE [LARGE SCALE GENOMIC DNA]</scope>
    <source>
        <strain evidence="2 3">IOZ07</strain>
    </source>
</reference>
<gene>
    <name evidence="2" type="ORF">G6O67_006918</name>
</gene>
<organism evidence="2 3">
    <name type="scientific">Ophiocordyceps sinensis</name>
    <dbReference type="NCBI Taxonomy" id="72228"/>
    <lineage>
        <taxon>Eukaryota</taxon>
        <taxon>Fungi</taxon>
        <taxon>Dikarya</taxon>
        <taxon>Ascomycota</taxon>
        <taxon>Pezizomycotina</taxon>
        <taxon>Sordariomycetes</taxon>
        <taxon>Hypocreomycetidae</taxon>
        <taxon>Hypocreales</taxon>
        <taxon>Ophiocordycipitaceae</taxon>
        <taxon>Ophiocordyceps</taxon>
    </lineage>
</organism>
<feature type="region of interest" description="Disordered" evidence="1">
    <location>
        <begin position="142"/>
        <end position="184"/>
    </location>
</feature>
<dbReference type="Pfam" id="PF12855">
    <property type="entry name" value="Ecl1"/>
    <property type="match status" value="1"/>
</dbReference>
<feature type="region of interest" description="Disordered" evidence="1">
    <location>
        <begin position="1"/>
        <end position="65"/>
    </location>
</feature>
<dbReference type="AlphaFoldDB" id="A0A8H4LX78"/>
<proteinExistence type="predicted"/>
<protein>
    <recommendedName>
        <fullName evidence="4">Life-span regulatory factor domain-containing protein</fullName>
    </recommendedName>
</protein>
<name>A0A8H4LX78_9HYPO</name>
<evidence type="ECO:0000313" key="2">
    <source>
        <dbReference type="EMBL" id="KAF4506881.1"/>
    </source>
</evidence>
<dbReference type="InterPro" id="IPR024368">
    <property type="entry name" value="Ecl1/2/3"/>
</dbReference>
<keyword evidence="3" id="KW-1185">Reference proteome</keyword>
<evidence type="ECO:0008006" key="4">
    <source>
        <dbReference type="Google" id="ProtNLM"/>
    </source>
</evidence>
<feature type="compositionally biased region" description="Basic residues" evidence="1">
    <location>
        <begin position="28"/>
        <end position="39"/>
    </location>
</feature>
<sequence length="282" mass="30419">MLHHRKKSGNTSMTDVRKSVTATDPSAKHRRPAMTRRHTPASAQLLGRRHRERERDSQEGLDDERESFPQFCMTCEKQFVPHDEKFLYCSDTCRRIDQSSTSTAGHQAASSRFRTYAGGEPGFPAMGNPAMGNPAMGNPAMGNPAMGNQEPRDIIPRATPSRPTSIHLSNSPPGSPGTKAHHSSAISALRSLNIGPSSPPSPTGSNGSIWPFGRSVATSPGTSYTRPSVPYLSSTLDGGHYYGGGAYTHTYDTGPDRPLPSRHPGAYSRPKSIELVTPVVGR</sequence>
<accession>A0A8H4LX78</accession>
<feature type="compositionally biased region" description="Polar residues" evidence="1">
    <location>
        <begin position="161"/>
        <end position="172"/>
    </location>
</feature>
<evidence type="ECO:0000256" key="1">
    <source>
        <dbReference type="SAM" id="MobiDB-lite"/>
    </source>
</evidence>
<dbReference type="OrthoDB" id="3599883at2759"/>